<feature type="binding site" evidence="2">
    <location>
        <position position="364"/>
    </location>
    <ligand>
        <name>Mn(2+)</name>
        <dbReference type="ChEBI" id="CHEBI:29035"/>
        <label>2</label>
    </ligand>
</feature>
<dbReference type="OrthoDB" id="9777385at2"/>
<dbReference type="Pfam" id="PF07687">
    <property type="entry name" value="M20_dimer"/>
    <property type="match status" value="1"/>
</dbReference>
<dbReference type="InterPro" id="IPR011650">
    <property type="entry name" value="Peptidase_M20_dimer"/>
</dbReference>
<dbReference type="GO" id="GO:0019877">
    <property type="term" value="P:diaminopimelate biosynthetic process"/>
    <property type="evidence" value="ECO:0007669"/>
    <property type="project" value="UniProtKB-ARBA"/>
</dbReference>
<dbReference type="EMBL" id="CP009706">
    <property type="protein sequence ID" value="AIU74537.1"/>
    <property type="molecule type" value="Genomic_DNA"/>
</dbReference>
<evidence type="ECO:0000313" key="5">
    <source>
        <dbReference type="Proteomes" id="UP000029986"/>
    </source>
</evidence>
<dbReference type="RefSeq" id="WP_025799238.1">
    <property type="nucleotide sequence ID" value="NZ_CP009706.1"/>
</dbReference>
<dbReference type="SUPFAM" id="SSF53187">
    <property type="entry name" value="Zn-dependent exopeptidases"/>
    <property type="match status" value="1"/>
</dbReference>
<evidence type="ECO:0000256" key="2">
    <source>
        <dbReference type="PIRSR" id="PIRSR005962-1"/>
    </source>
</evidence>
<dbReference type="InterPro" id="IPR017439">
    <property type="entry name" value="Amidohydrolase"/>
</dbReference>
<feature type="binding site" evidence="2">
    <location>
        <position position="164"/>
    </location>
    <ligand>
        <name>Mn(2+)</name>
        <dbReference type="ChEBI" id="CHEBI:29035"/>
        <label>2</label>
    </ligand>
</feature>
<dbReference type="Proteomes" id="UP000029986">
    <property type="component" value="Chromosome"/>
</dbReference>
<feature type="binding site" evidence="2">
    <location>
        <position position="139"/>
    </location>
    <ligand>
        <name>Mn(2+)</name>
        <dbReference type="ChEBI" id="CHEBI:29035"/>
        <label>2</label>
    </ligand>
</feature>
<comment type="cofactor">
    <cofactor evidence="2">
        <name>Mn(2+)</name>
        <dbReference type="ChEBI" id="CHEBI:29035"/>
    </cofactor>
    <text evidence="2">The Mn(2+) ion enhances activity.</text>
</comment>
<dbReference type="AlphaFoldDB" id="A0A097R753"/>
<keyword evidence="1 4" id="KW-0378">Hydrolase</keyword>
<dbReference type="Pfam" id="PF01546">
    <property type="entry name" value="Peptidase_M20"/>
    <property type="match status" value="1"/>
</dbReference>
<gene>
    <name evidence="4" type="ORF">AT03_20440</name>
</gene>
<dbReference type="GO" id="GO:0046872">
    <property type="term" value="F:metal ion binding"/>
    <property type="evidence" value="ECO:0007669"/>
    <property type="project" value="UniProtKB-KW"/>
</dbReference>
<keyword evidence="2" id="KW-0464">Manganese</keyword>
<proteinExistence type="predicted"/>
<evidence type="ECO:0000259" key="3">
    <source>
        <dbReference type="Pfam" id="PF07687"/>
    </source>
</evidence>
<reference evidence="4 5" key="1">
    <citation type="journal article" date="2014" name="Gut Pathog.">
        <title>Gene clusters of Hafnia alvei strain FB1 important in survival and pathogenesis: a draft genome perspective.</title>
        <authorList>
            <person name="Tan J.Y."/>
            <person name="Yin W.F."/>
            <person name="Chan K.G."/>
        </authorList>
    </citation>
    <scope>NUCLEOTIDE SEQUENCE [LARGE SCALE GENOMIC DNA]</scope>
    <source>
        <strain evidence="4 5">FB1</strain>
    </source>
</reference>
<accession>A0A097R753</accession>
<dbReference type="KEGG" id="hav:AT03_20440"/>
<dbReference type="PANTHER" id="PTHR11014">
    <property type="entry name" value="PEPTIDASE M20 FAMILY MEMBER"/>
    <property type="match status" value="1"/>
</dbReference>
<dbReference type="Gene3D" id="3.30.70.360">
    <property type="match status" value="1"/>
</dbReference>
<dbReference type="SUPFAM" id="SSF55031">
    <property type="entry name" value="Bacterial exopeptidase dimerisation domain"/>
    <property type="match status" value="1"/>
</dbReference>
<organism evidence="4 5">
    <name type="scientific">Hafnia alvei FB1</name>
    <dbReference type="NCBI Taxonomy" id="1453496"/>
    <lineage>
        <taxon>Bacteria</taxon>
        <taxon>Pseudomonadati</taxon>
        <taxon>Pseudomonadota</taxon>
        <taxon>Gammaproteobacteria</taxon>
        <taxon>Enterobacterales</taxon>
        <taxon>Hafniaceae</taxon>
        <taxon>Hafnia</taxon>
    </lineage>
</organism>
<keyword evidence="5" id="KW-1185">Reference proteome</keyword>
<dbReference type="GO" id="GO:0050118">
    <property type="term" value="F:N-acetyldiaminopimelate deacetylase activity"/>
    <property type="evidence" value="ECO:0007669"/>
    <property type="project" value="UniProtKB-ARBA"/>
</dbReference>
<dbReference type="NCBIfam" id="TIGR01891">
    <property type="entry name" value="amidohydrolases"/>
    <property type="match status" value="1"/>
</dbReference>
<sequence length="393" mass="42897">MKRELDAMLLSVMPDVIRWRRHIHANPELSFQEQKTADYIADELSHVENISISRPTNNSVVVDLVGALSGPRYALRADIDALPIQEESEEPFASTHSGVMHACGHDSHAAMLMGAVSVLAQCHRQLRGQVRFIFQHAEEVPPGGAQELIKLGVLDGVDMIFGLHVMPNFPTGVVGWKSGVFCASSDNFDITIKGKGGHGSMPQMCIDPVVIGAEVVTAMQNIVARKIDPLQTPVLTVATFKSEGGYNVIPQTAALAGTLRTHVASVREKVPQLVEQTVAGITQAHGADYDIRWTRGYTIGNNDVEASRIAREVIEQQLGKESVLEMPAPMFGGEDFSFYLEKVPGCFLFIGSGNEDLGAVYGVHNPKFKLDEDAMRIGLKLHLGFIQYLLMAE</sequence>
<dbReference type="FunFam" id="3.30.70.360:FF:000001">
    <property type="entry name" value="N-acetyldiaminopimelate deacetylase"/>
    <property type="match status" value="1"/>
</dbReference>
<evidence type="ECO:0000313" key="4">
    <source>
        <dbReference type="EMBL" id="AIU74537.1"/>
    </source>
</evidence>
<name>A0A097R753_HAFAL</name>
<feature type="domain" description="Peptidase M20 dimerisation" evidence="3">
    <location>
        <begin position="187"/>
        <end position="278"/>
    </location>
</feature>
<dbReference type="HOGENOM" id="CLU_023257_0_1_6"/>
<dbReference type="InterPro" id="IPR036264">
    <property type="entry name" value="Bact_exopeptidase_dim_dom"/>
</dbReference>
<evidence type="ECO:0000256" key="1">
    <source>
        <dbReference type="ARBA" id="ARBA00022801"/>
    </source>
</evidence>
<feature type="binding site" evidence="2">
    <location>
        <position position="105"/>
    </location>
    <ligand>
        <name>Mn(2+)</name>
        <dbReference type="ChEBI" id="CHEBI:29035"/>
        <label>2</label>
    </ligand>
</feature>
<keyword evidence="2" id="KW-0479">Metal-binding</keyword>
<dbReference type="PANTHER" id="PTHR11014:SF63">
    <property type="entry name" value="METALLOPEPTIDASE, PUTATIVE (AFU_ORTHOLOGUE AFUA_6G09600)-RELATED"/>
    <property type="match status" value="1"/>
</dbReference>
<feature type="binding site" evidence="2">
    <location>
        <position position="103"/>
    </location>
    <ligand>
        <name>Mn(2+)</name>
        <dbReference type="ChEBI" id="CHEBI:29035"/>
        <label>2</label>
    </ligand>
</feature>
<dbReference type="PATRIC" id="fig|1453496.5.peg.4205"/>
<dbReference type="Gene3D" id="3.40.630.10">
    <property type="entry name" value="Zn peptidases"/>
    <property type="match status" value="1"/>
</dbReference>
<dbReference type="PIRSF" id="PIRSF005962">
    <property type="entry name" value="Pept_M20D_amidohydro"/>
    <property type="match status" value="1"/>
</dbReference>
<dbReference type="eggNOG" id="COG1473">
    <property type="taxonomic scope" value="Bacteria"/>
</dbReference>
<protein>
    <submittedName>
        <fullName evidence="4">N-acyl-L-amino acid amidohydrolase</fullName>
    </submittedName>
</protein>
<dbReference type="InterPro" id="IPR002933">
    <property type="entry name" value="Peptidase_M20"/>
</dbReference>